<evidence type="ECO:0000256" key="7">
    <source>
        <dbReference type="ARBA" id="ARBA00023136"/>
    </source>
</evidence>
<keyword evidence="12" id="KW-1185">Reference proteome</keyword>
<evidence type="ECO:0000313" key="12">
    <source>
        <dbReference type="Proteomes" id="UP000004671"/>
    </source>
</evidence>
<dbReference type="Pfam" id="PF01618">
    <property type="entry name" value="MotA_ExbB"/>
    <property type="match status" value="1"/>
</dbReference>
<dbReference type="InterPro" id="IPR050790">
    <property type="entry name" value="ExbB/TolQ_transport"/>
</dbReference>
<dbReference type="RefSeq" id="WP_006929256.1">
    <property type="nucleotide sequence ID" value="NZ_CP018099.1"/>
</dbReference>
<dbReference type="eggNOG" id="COG0811">
    <property type="taxonomic scope" value="Bacteria"/>
</dbReference>
<evidence type="ECO:0000256" key="8">
    <source>
        <dbReference type="RuleBase" id="RU004057"/>
    </source>
</evidence>
<comment type="subcellular location">
    <subcellularLocation>
        <location evidence="1">Cell membrane</location>
        <topology evidence="1">Multi-pass membrane protein</topology>
    </subcellularLocation>
    <subcellularLocation>
        <location evidence="8">Membrane</location>
        <topology evidence="8">Multi-pass membrane protein</topology>
    </subcellularLocation>
</comment>
<dbReference type="PANTHER" id="PTHR30625:SF15">
    <property type="entry name" value="BIOPOLYMER TRANSPORT PROTEIN EXBB"/>
    <property type="match status" value="1"/>
</dbReference>
<dbReference type="HOGENOM" id="CLU_053325_4_5_0"/>
<keyword evidence="7 9" id="KW-0472">Membrane</keyword>
<dbReference type="InParanoid" id="H1XYW3"/>
<dbReference type="PANTHER" id="PTHR30625">
    <property type="entry name" value="PROTEIN TOLQ"/>
    <property type="match status" value="1"/>
</dbReference>
<feature type="transmembrane region" description="Helical" evidence="9">
    <location>
        <begin position="145"/>
        <end position="172"/>
    </location>
</feature>
<dbReference type="GO" id="GO:0005886">
    <property type="term" value="C:plasma membrane"/>
    <property type="evidence" value="ECO:0007669"/>
    <property type="project" value="UniProtKB-SubCell"/>
</dbReference>
<evidence type="ECO:0000313" key="11">
    <source>
        <dbReference type="EMBL" id="EHO42034.1"/>
    </source>
</evidence>
<keyword evidence="6 9" id="KW-1133">Transmembrane helix</keyword>
<evidence type="ECO:0000256" key="6">
    <source>
        <dbReference type="ARBA" id="ARBA00022989"/>
    </source>
</evidence>
<dbReference type="EMBL" id="CM001402">
    <property type="protein sequence ID" value="EHO42034.1"/>
    <property type="molecule type" value="Genomic_DNA"/>
</dbReference>
<dbReference type="OrthoDB" id="4045at2"/>
<feature type="transmembrane region" description="Helical" evidence="9">
    <location>
        <begin position="108"/>
        <end position="133"/>
    </location>
</feature>
<comment type="similarity">
    <text evidence="8">Belongs to the exbB/tolQ family.</text>
</comment>
<gene>
    <name evidence="11" type="ORF">Calab_2424</name>
</gene>
<proteinExistence type="inferred from homology"/>
<keyword evidence="4 9" id="KW-0812">Transmembrane</keyword>
<dbReference type="AlphaFoldDB" id="H1XYW3"/>
<dbReference type="InterPro" id="IPR002898">
    <property type="entry name" value="MotA_ExbB_proton_chnl"/>
</dbReference>
<evidence type="ECO:0000259" key="10">
    <source>
        <dbReference type="Pfam" id="PF01618"/>
    </source>
</evidence>
<dbReference type="FunCoup" id="H1XYW3">
    <property type="interactions" value="312"/>
</dbReference>
<evidence type="ECO:0000256" key="3">
    <source>
        <dbReference type="ARBA" id="ARBA00022475"/>
    </source>
</evidence>
<dbReference type="PaxDb" id="880073-Calab_2424"/>
<organism evidence="11 12">
    <name type="scientific">Caldithrix abyssi DSM 13497</name>
    <dbReference type="NCBI Taxonomy" id="880073"/>
    <lineage>
        <taxon>Bacteria</taxon>
        <taxon>Pseudomonadati</taxon>
        <taxon>Calditrichota</taxon>
        <taxon>Calditrichia</taxon>
        <taxon>Calditrichales</taxon>
        <taxon>Calditrichaceae</taxon>
        <taxon>Caldithrix</taxon>
    </lineage>
</organism>
<evidence type="ECO:0000256" key="4">
    <source>
        <dbReference type="ARBA" id="ARBA00022692"/>
    </source>
</evidence>
<accession>H1XYW3</accession>
<keyword evidence="3" id="KW-1003">Cell membrane</keyword>
<sequence>MVELFLAGGPFMWPILGLLVIGLGFSLERFWTLTRASVNTRKFLARLHNALQEGGIEAAAAECEKTPGPVASILHAGLSRANKGLEHVEKAITNAGSIEMAFLERGMIVLATVIVLAPMMGFTGTVSGMVGAFDSIKKANDISPAIVAGGISEALLTTLFGLVVAMIIQIFYNYFTSRIDKLIIDMEESSIELMDALVEMEEKKNQ</sequence>
<keyword evidence="5 8" id="KW-0653">Protein transport</keyword>
<evidence type="ECO:0000256" key="1">
    <source>
        <dbReference type="ARBA" id="ARBA00004651"/>
    </source>
</evidence>
<feature type="transmembrane region" description="Helical" evidence="9">
    <location>
        <begin position="12"/>
        <end position="31"/>
    </location>
</feature>
<reference evidence="11 12" key="1">
    <citation type="submission" date="2011-09" db="EMBL/GenBank/DDBJ databases">
        <title>The permanent draft genome of Caldithrix abyssi DSM 13497.</title>
        <authorList>
            <consortium name="US DOE Joint Genome Institute (JGI-PGF)"/>
            <person name="Lucas S."/>
            <person name="Han J."/>
            <person name="Lapidus A."/>
            <person name="Bruce D."/>
            <person name="Goodwin L."/>
            <person name="Pitluck S."/>
            <person name="Peters L."/>
            <person name="Kyrpides N."/>
            <person name="Mavromatis K."/>
            <person name="Ivanova N."/>
            <person name="Mikhailova N."/>
            <person name="Chertkov O."/>
            <person name="Detter J.C."/>
            <person name="Tapia R."/>
            <person name="Han C."/>
            <person name="Land M."/>
            <person name="Hauser L."/>
            <person name="Markowitz V."/>
            <person name="Cheng J.-F."/>
            <person name="Hugenholtz P."/>
            <person name="Woyke T."/>
            <person name="Wu D."/>
            <person name="Spring S."/>
            <person name="Brambilla E."/>
            <person name="Klenk H.-P."/>
            <person name="Eisen J.A."/>
        </authorList>
    </citation>
    <scope>NUCLEOTIDE SEQUENCE [LARGE SCALE GENOMIC DNA]</scope>
    <source>
        <strain evidence="11 12">DSM 13497</strain>
    </source>
</reference>
<dbReference type="GO" id="GO:0017038">
    <property type="term" value="P:protein import"/>
    <property type="evidence" value="ECO:0007669"/>
    <property type="project" value="TreeGrafter"/>
</dbReference>
<evidence type="ECO:0000256" key="9">
    <source>
        <dbReference type="SAM" id="Phobius"/>
    </source>
</evidence>
<name>H1XYW3_CALAY</name>
<protein>
    <submittedName>
        <fullName evidence="11">MotA/TolQ/ExbB proton channel</fullName>
    </submittedName>
</protein>
<feature type="domain" description="MotA/TolQ/ExbB proton channel" evidence="10">
    <location>
        <begin position="69"/>
        <end position="187"/>
    </location>
</feature>
<evidence type="ECO:0000256" key="5">
    <source>
        <dbReference type="ARBA" id="ARBA00022927"/>
    </source>
</evidence>
<keyword evidence="2 8" id="KW-0813">Transport</keyword>
<dbReference type="STRING" id="880073.Cabys_1235"/>
<evidence type="ECO:0000256" key="2">
    <source>
        <dbReference type="ARBA" id="ARBA00022448"/>
    </source>
</evidence>
<dbReference type="Proteomes" id="UP000004671">
    <property type="component" value="Chromosome"/>
</dbReference>